<keyword evidence="31 33" id="KW-1160">Virus entry into host cell</keyword>
<name>A0A0K0UWA1_HV1</name>
<evidence type="ECO:0000256" key="24">
    <source>
        <dbReference type="ARBA" id="ARBA00023054"/>
    </source>
</evidence>
<keyword evidence="25 33" id="KW-0472">Membrane</keyword>
<dbReference type="FunFam" id="1.10.287.210:FF:000001">
    <property type="entry name" value="Envelope glycoprotein gp160"/>
    <property type="match status" value="1"/>
</dbReference>
<dbReference type="SUPFAM" id="SSF56502">
    <property type="entry name" value="gp120 core"/>
    <property type="match status" value="2"/>
</dbReference>
<keyword evidence="26 33" id="KW-0564">Palmitate</keyword>
<proteinExistence type="inferred from homology"/>
<dbReference type="GO" id="GO:0020002">
    <property type="term" value="C:host cell plasma membrane"/>
    <property type="evidence" value="ECO:0007669"/>
    <property type="project" value="UniProtKB-SubCell"/>
</dbReference>
<protein>
    <recommendedName>
        <fullName evidence="33">Envelope glycoprotein gp160</fullName>
    </recommendedName>
    <alternativeName>
        <fullName evidence="33">Env polyprotein</fullName>
    </alternativeName>
    <component>
        <recommendedName>
            <fullName evidence="33">Surface protein gp120</fullName>
            <shortName evidence="33">SU</shortName>
        </recommendedName>
        <alternativeName>
            <fullName evidence="33">Glycoprotein 120</fullName>
            <shortName evidence="33">gp120</shortName>
        </alternativeName>
    </component>
    <component>
        <recommendedName>
            <fullName evidence="33">Transmembrane protein gp41</fullName>
            <shortName evidence="33">TM</shortName>
        </recommendedName>
        <alternativeName>
            <fullName evidence="33">Glycoprotein 41</fullName>
            <shortName evidence="33">gp41</shortName>
        </alternativeName>
    </component>
</protein>
<comment type="miscellaneous">
    <text evidence="33">HIV-1 lineages are divided in three main groups, M (for Major), O (for Outlier), and N (for New, or Non-M, Non-O). The vast majority of strains found worldwide belong to the group M. Group O seems to be endemic to and largely confined to Cameroon and neighboring countries in West Central Africa, where these viruses represent a small minority of HIV-1 strains. The group N is represented by a limited number of isolates from Cameroonian persons. The group M is further subdivided in 9 clades or subtypes (A to D, F to H, J and K).</text>
</comment>
<evidence type="ECO:0000256" key="22">
    <source>
        <dbReference type="ARBA" id="ARBA00022989"/>
    </source>
</evidence>
<keyword evidence="13 33" id="KW-0165">Cleavage on pair of basic residues</keyword>
<feature type="region of interest" description="Immunosuppression" evidence="33">
    <location>
        <begin position="580"/>
        <end position="598"/>
    </location>
</feature>
<feature type="short sequence motif" description="Di-leucine internalization motif" evidence="33">
    <location>
        <begin position="861"/>
        <end position="862"/>
    </location>
</feature>
<comment type="subcellular location">
    <molecule>Surface protein gp120</molecule>
    <subcellularLocation>
        <location evidence="33">Virion membrane</location>
        <topology evidence="33">Peripheral membrane protein</topology>
    </subcellularLocation>
    <subcellularLocation>
        <location evidence="33">Host cell membrane</location>
        <topology evidence="33">Peripheral membrane protein</topology>
    </subcellularLocation>
    <subcellularLocation>
        <location evidence="33">Host endosome membrane</location>
        <topology evidence="33">Single-pass type I membrane protein</topology>
    </subcellularLocation>
    <text evidence="33">The surface protein is not anchored to the viral envelope, but associates with the extravirion surface through its binding to TM. It is probably concentrated at the site of budding and incorporated into the virions possibly by contacts between the cytoplasmic tail of Env and the N-terminus of Gag.</text>
</comment>
<evidence type="ECO:0000256" key="32">
    <source>
        <dbReference type="ARBA" id="ARBA00062028"/>
    </source>
</evidence>
<evidence type="ECO:0000256" key="11">
    <source>
        <dbReference type="ARBA" id="ARBA00022581"/>
    </source>
</evidence>
<keyword evidence="28 33" id="KW-0325">Glycoprotein</keyword>
<evidence type="ECO:0000256" key="18">
    <source>
        <dbReference type="ARBA" id="ARBA00022844"/>
    </source>
</evidence>
<dbReference type="FunFam" id="2.170.40.20:FF:000003">
    <property type="entry name" value="Envelope glycoprotein gp160"/>
    <property type="match status" value="1"/>
</dbReference>
<dbReference type="InterPro" id="IPR000777">
    <property type="entry name" value="HIV1_Gp120"/>
</dbReference>
<dbReference type="Pfam" id="PF00517">
    <property type="entry name" value="GP41"/>
    <property type="match status" value="1"/>
</dbReference>
<dbReference type="FunFam" id="2.170.40.20:FF:000001">
    <property type="entry name" value="Envelope glycoprotein gp160"/>
    <property type="match status" value="1"/>
</dbReference>
<keyword evidence="29 33" id="KW-0899">Viral immunoevasion</keyword>
<comment type="miscellaneous">
    <text evidence="33">Inhibitors targeting HIV-1 viral envelope proteins are used as antiretroviral drugs. Attachment of virions to the cell surface via non-specific interactions and CD4 binding can be blocked by inhibitors that include cyanovirin-N, cyclotriazadisulfonamide analogs, PRO 2000, TNX 355 and PRO 542. In addition, BMS 806 can block CD4-induced conformational changes. Env interactions with the coreceptor molecules can be targeted by CCR5 antagonists including SCH-D, maraviroc (UK 427857) and aplaviroc (GW 873140), and the CXCR4 antagonist AMD 070. Fusion of viral and cellular membranes can be inhibited by peptides such as enfuvirtide and tifuvirtide (T 1249). Resistance to inhibitors associated with mutations in Env are observed. Most of the time, single mutations confer only a modest reduction in drug susceptibility. Combination of several mutations is usually required to develop a high-level drug resistance.</text>
</comment>
<accession>A0A0K0UWA1</accession>
<dbReference type="GO" id="GO:0052031">
    <property type="term" value="P:symbiont-mediated perturbation of host defense response"/>
    <property type="evidence" value="ECO:0007669"/>
    <property type="project" value="UniProtKB-UniRule"/>
</dbReference>
<evidence type="ECO:0000256" key="16">
    <source>
        <dbReference type="ARBA" id="ARBA00022729"/>
    </source>
</evidence>
<comment type="similarity">
    <text evidence="33">Belongs to the HIV-1 env protein family.</text>
</comment>
<dbReference type="Gene3D" id="1.10.287.210">
    <property type="match status" value="1"/>
</dbReference>
<dbReference type="GO" id="GO:1903908">
    <property type="term" value="P:positive regulation of plasma membrane raft polarization"/>
    <property type="evidence" value="ECO:0007669"/>
    <property type="project" value="UniProtKB-UniRule"/>
</dbReference>
<feature type="region of interest" description="CD4-binding loop" evidence="33">
    <location>
        <begin position="367"/>
        <end position="377"/>
    </location>
</feature>
<dbReference type="EMBL" id="KR423282">
    <property type="protein sequence ID" value="AKR68283.1"/>
    <property type="molecule type" value="Genomic_RNA"/>
</dbReference>
<feature type="chain" id="PRO_5023279453" description="Envelope glycoprotein gp160" evidence="33">
    <location>
        <begin position="32"/>
        <end position="862"/>
    </location>
</feature>
<feature type="region of interest" description="Fusion peptide" evidence="33">
    <location>
        <begin position="518"/>
        <end position="538"/>
    </location>
</feature>
<comment type="function">
    <text evidence="33">Surface protein gp120: Attaches the virus to the host lymphoid cell by binding to the primary receptor CD4. This interaction induces a structural rearrangement creating a high affinity binding site for a chemokine coreceptor like CXCR4 and/or CCR5. Acts as a ligand for CD209/DC-SIGN and CLEC4M/DC-SIGNR, which are respectively found on dendritic cells (DCs), and on endothelial cells of liver sinusoids and lymph node sinuses. These interactions allow capture of viral particles at mucosal surfaces by these cells and subsequent transmission to permissive cells. HIV subverts the migration properties of dendritic cells to gain access to CD4+ T-cells in lymph nodes. Virus transmission to permissive T-cells occurs either in trans (without DCs infection, through viral capture and transmission), or in cis (following DCs productive infection, through the usual CD4-gp120 interaction), thereby inducing a robust infection. In trans infection, bound virions remain infectious over days and it is proposed that they are not degraded, but protected in non-lysosomal acidic organelles within the DCs close to the cell membrane thus contributing to the viral infectious potential during DCs' migration from the periphery to the lymphoid tissues. On arrival at lymphoid tissues, intact virions recycle back to DCs' cell surface allowing virus transmission to CD4+ T-cells.</text>
</comment>
<evidence type="ECO:0000256" key="12">
    <source>
        <dbReference type="ARBA" id="ARBA00022595"/>
    </source>
</evidence>
<feature type="region of interest" description="Disordered" evidence="35">
    <location>
        <begin position="724"/>
        <end position="749"/>
    </location>
</feature>
<evidence type="ECO:0000256" key="13">
    <source>
        <dbReference type="ARBA" id="ARBA00022685"/>
    </source>
</evidence>
<evidence type="ECO:0000256" key="19">
    <source>
        <dbReference type="ARBA" id="ARBA00022870"/>
    </source>
</evidence>
<comment type="domain">
    <text evidence="33">The membrane proximal external region (MPER) present in gp41 is a tryptophan-rich region recognized by the antibodies 2F5, Z13, and 4E10. MPER seems to play a role in fusion.</text>
</comment>
<feature type="chain" id="PRO_5023279452" description="Transmembrane protein gp41" evidence="33">
    <location>
        <begin position="518"/>
        <end position="862"/>
    </location>
</feature>
<evidence type="ECO:0000256" key="9">
    <source>
        <dbReference type="ARBA" id="ARBA00022511"/>
    </source>
</evidence>
<comment type="function">
    <text evidence="33">Envelope glycoprotein gp160: Oligomerizes in the host endoplasmic reticulum into predominantly trimers. In a second time, gp160 transits in the host Golgi, where glycosylation is completed. The precursor is then proteolytically cleaved in the trans-Golgi and thereby activated by cellular furin or furin-like proteases to produce gp120 and gp41.</text>
</comment>
<gene>
    <name evidence="33 38" type="primary">env</name>
</gene>
<evidence type="ECO:0000256" key="33">
    <source>
        <dbReference type="HAMAP-Rule" id="MF_04083"/>
    </source>
</evidence>
<dbReference type="GO" id="GO:1903911">
    <property type="term" value="P:positive regulation of receptor clustering"/>
    <property type="evidence" value="ECO:0007669"/>
    <property type="project" value="UniProtKB-UniRule"/>
</dbReference>
<comment type="PTM">
    <text evidence="33">Palmitoylation of the transmembrane protein and of Env polyprotein (prior to its proteolytic cleavage) is essential for their association with host cell membrane lipid rafts. Palmitoylation is therefore required for envelope trafficking to classical lipid rafts, but not for viral replication.</text>
</comment>
<dbReference type="GO" id="GO:0005198">
    <property type="term" value="F:structural molecule activity"/>
    <property type="evidence" value="ECO:0007669"/>
    <property type="project" value="UniProtKB-UniRule"/>
</dbReference>
<evidence type="ECO:0000256" key="15">
    <source>
        <dbReference type="ARBA" id="ARBA00022703"/>
    </source>
</evidence>
<comment type="domain">
    <text evidence="33 34">The 17 amino acids long immunosuppressive region is present in many retroviral envelope proteins. Synthetic peptides derived from this relatively conserved sequence inhibit immune function in vitro and in vivo.</text>
</comment>
<dbReference type="GO" id="GO:0019064">
    <property type="term" value="P:fusion of virus membrane with host plasma membrane"/>
    <property type="evidence" value="ECO:0007669"/>
    <property type="project" value="UniProtKB-UniRule"/>
</dbReference>
<evidence type="ECO:0000259" key="36">
    <source>
        <dbReference type="Pfam" id="PF00516"/>
    </source>
</evidence>
<evidence type="ECO:0000256" key="25">
    <source>
        <dbReference type="ARBA" id="ARBA00023136"/>
    </source>
</evidence>
<comment type="PTM">
    <text evidence="33">Highly glycosylated by host. The high number of glycan on the protein is reffered to as 'glycan shield' because it contributes to hide protein sequence from adaptive immune system.</text>
</comment>
<feature type="disulfide bond" evidence="33">
    <location>
        <begin position="53"/>
        <end position="73"/>
    </location>
</feature>
<evidence type="ECO:0000313" key="38">
    <source>
        <dbReference type="EMBL" id="AKR68283.1"/>
    </source>
</evidence>
<evidence type="ECO:0000256" key="30">
    <source>
        <dbReference type="ARBA" id="ARBA00023288"/>
    </source>
</evidence>
<evidence type="ECO:0000256" key="6">
    <source>
        <dbReference type="ARBA" id="ARBA00004650"/>
    </source>
</evidence>
<feature type="coiled-coil region" evidence="33">
    <location>
        <begin position="639"/>
        <end position="673"/>
    </location>
</feature>
<keyword evidence="11 33" id="KW-0945">Host-virus interaction</keyword>
<keyword evidence="14 33" id="KW-0812">Transmembrane</keyword>
<comment type="domain">
    <text evidence="33">The CD4-binding region is targeted by the antibody b12.</text>
</comment>
<dbReference type="CDD" id="cd09909">
    <property type="entry name" value="HIV-1-like_HR1-HR2"/>
    <property type="match status" value="1"/>
</dbReference>
<feature type="disulfide bond" evidence="33">
    <location>
        <begin position="604"/>
        <end position="610"/>
    </location>
</feature>
<dbReference type="GO" id="GO:0019031">
    <property type="term" value="C:viral envelope"/>
    <property type="evidence" value="ECO:0007669"/>
    <property type="project" value="UniProtKB-KW"/>
</dbReference>
<dbReference type="FunFam" id="1.20.5.490:FF:000001">
    <property type="entry name" value="Envelope glycoprotein gp160"/>
    <property type="match status" value="1"/>
</dbReference>
<keyword evidence="30 33" id="KW-0449">Lipoprotein</keyword>
<evidence type="ECO:0000256" key="2">
    <source>
        <dbReference type="ARBA" id="ARBA00004433"/>
    </source>
</evidence>
<dbReference type="GO" id="GO:0016020">
    <property type="term" value="C:membrane"/>
    <property type="evidence" value="ECO:0007669"/>
    <property type="project" value="UniProtKB-UniRule"/>
</dbReference>
<keyword evidence="8 33" id="KW-1170">Fusion of virus membrane with host endosomal membrane</keyword>
<feature type="disulfide bond" evidence="33">
    <location>
        <begin position="223"/>
        <end position="252"/>
    </location>
</feature>
<dbReference type="InterPro" id="IPR037527">
    <property type="entry name" value="Gp160"/>
</dbReference>
<evidence type="ECO:0000256" key="23">
    <source>
        <dbReference type="ARBA" id="ARBA00023046"/>
    </source>
</evidence>
<feature type="site" description="Cleavage; by host furin" evidence="33">
    <location>
        <begin position="517"/>
        <end position="518"/>
    </location>
</feature>
<evidence type="ECO:0000256" key="10">
    <source>
        <dbReference type="ARBA" id="ARBA00022570"/>
    </source>
</evidence>
<feature type="domain" description="Retroviral envelope protein GP41-like" evidence="37">
    <location>
        <begin position="536"/>
        <end position="725"/>
    </location>
</feature>
<dbReference type="HAMAP" id="MF_04083">
    <property type="entry name" value="HIV_ENV"/>
    <property type="match status" value="1"/>
</dbReference>
<evidence type="ECO:0000256" key="8">
    <source>
        <dbReference type="ARBA" id="ARBA00022510"/>
    </source>
</evidence>
<evidence type="ECO:0000256" key="5">
    <source>
        <dbReference type="ARBA" id="ARBA00004578"/>
    </source>
</evidence>
<comment type="subcellular location">
    <molecule>Transmembrane protein gp41</molecule>
    <subcellularLocation>
        <location evidence="33">Virion membrane</location>
        <topology evidence="33">Single-pass type I membrane protein</topology>
    </subcellularLocation>
    <subcellularLocation>
        <location evidence="33">Host cell membrane</location>
        <topology evidence="33">Single-pass type I membrane protein</topology>
    </subcellularLocation>
    <subcellularLocation>
        <location evidence="33">Host endosome membrane</location>
        <topology evidence="33">Single-pass type I membrane protein</topology>
    </subcellularLocation>
    <text evidence="33">It is probably concentrated at the site of budding and incorporated into the virions possibly by contacts between the cytoplasmic tail of Env and the N-terminus of Gag.</text>
</comment>
<keyword evidence="16 33" id="KW-0732">Signal</keyword>
<evidence type="ECO:0000256" key="29">
    <source>
        <dbReference type="ARBA" id="ARBA00023280"/>
    </source>
</evidence>
<dbReference type="Gene3D" id="1.20.5.490">
    <property type="entry name" value="Single helix bin"/>
    <property type="match status" value="1"/>
</dbReference>
<comment type="domain">
    <text evidence="33">The YXXL motif is involved in determining the exact site of viral release at the surface of infected mononuclear cells and promotes endocytosis. YXXL and di-leucine endocytosis motifs interact directly or indirectly with the clathrin adapter complexes, opperate independently, and their activities are not additive.</text>
</comment>
<keyword evidence="18 33" id="KW-0946">Virion</keyword>
<feature type="domain" description="Human immunodeficiency virus 1 envelope glycoprotein Gp120" evidence="36">
    <location>
        <begin position="34"/>
        <end position="517"/>
    </location>
</feature>
<dbReference type="GO" id="GO:0039654">
    <property type="term" value="P:fusion of virus membrane with host endosome membrane"/>
    <property type="evidence" value="ECO:0007669"/>
    <property type="project" value="UniProtKB-UniRule"/>
</dbReference>
<comment type="PTM">
    <text evidence="33">Specific enzymatic cleavages in vivo yield mature proteins. Envelope glycoproteins are synthesized as a inactive precursor that is heavily N-glycosylated and processed likely by host cell furin in the Golgi to yield the mature SU and TM proteins. The cleavage site between SU and TM requires the minimal sequence [KR]-X-[KR]-R. About 2 of the 9 disulfide bonds of gp41 are reduced by P4HB/PDI, following binding to CD4 receptor.</text>
</comment>
<organismHost>
    <name type="scientific">Homo sapiens</name>
    <name type="common">Human</name>
    <dbReference type="NCBI Taxonomy" id="9606"/>
</organismHost>
<feature type="transmembrane region" description="Helical" evidence="34">
    <location>
        <begin position="684"/>
        <end position="711"/>
    </location>
</feature>
<evidence type="ECO:0000256" key="26">
    <source>
        <dbReference type="ARBA" id="ARBA00023139"/>
    </source>
</evidence>
<dbReference type="GO" id="GO:0044175">
    <property type="term" value="C:host cell endosome membrane"/>
    <property type="evidence" value="ECO:0007669"/>
    <property type="project" value="UniProtKB-SubCell"/>
</dbReference>
<keyword evidence="7 33" id="KW-1168">Fusion of virus membrane with host membrane</keyword>
<comment type="subcellular location">
    <subcellularLocation>
        <location evidence="3">Host cell membrane</location>
        <topology evidence="3">Peripheral membrane protein</topology>
    </subcellularLocation>
    <subcellularLocation>
        <location evidence="1">Host cell membrane</location>
        <topology evidence="1">Single-pass type I membrane protein</topology>
    </subcellularLocation>
    <subcellularLocation>
        <location evidence="2">Host endosome membrane</location>
        <topology evidence="2">Peripheral membrane protein</topology>
    </subcellularLocation>
    <subcellularLocation>
        <location evidence="5">Host endosome membrane</location>
        <topology evidence="5">Single-pass type I membrane protein</topology>
    </subcellularLocation>
    <subcellularLocation>
        <location evidence="6">Virion membrane</location>
        <topology evidence="6">Peripheral membrane protein</topology>
    </subcellularLocation>
    <subcellularLocation>
        <location evidence="4">Virion membrane</location>
        <topology evidence="4">Single-pass type I membrane protein</topology>
    </subcellularLocation>
</comment>
<evidence type="ECO:0000256" key="28">
    <source>
        <dbReference type="ARBA" id="ARBA00023180"/>
    </source>
</evidence>
<dbReference type="GO" id="GO:0075512">
    <property type="term" value="P:clathrin-dependent endocytosis of virus by host cell"/>
    <property type="evidence" value="ECO:0007669"/>
    <property type="project" value="UniProtKB-UniRule"/>
</dbReference>
<evidence type="ECO:0000256" key="17">
    <source>
        <dbReference type="ARBA" id="ARBA00022804"/>
    </source>
</evidence>
<keyword evidence="19 33" id="KW-1043">Host membrane</keyword>
<comment type="subunit">
    <text evidence="32">The mature envelope protein (Env) consists of a homotrimer of non-covalently associated gp120-gp41 heterodimers. The resulting complex protrudes from the virus surface as a spike. There seems to be as few as 10 spikes on the average virion. Interacts with host CD4, CCR5 and CXCR4. Gp120 also interacts with the C-type lectins CD209/DC-SIGN and CLEC4M/DC-SIGNR (collectively referred to as DC-SIGN(R)). Gp120 and gp41 interact with GalCer. Gp120 interacts with host ITGA4/ITGB7 complex; on CD4+ T-cells, this interaction results in rapid activation of integrin ITGAL/LFA-1, which facilitates efficient cell-to-cell spreading of HIV-1. Gp120 interacts with cell-associated heparan sulfate; this interaction increases virus infectivity on permissive cells and may be involved in infection of CD4- cells.</text>
</comment>
<keyword evidence="12 33" id="KW-1162">Viral penetration into host cytoplasm</keyword>
<feature type="disulfide bond" evidence="33">
    <location>
        <begin position="233"/>
        <end position="244"/>
    </location>
</feature>
<keyword evidence="21 33" id="KW-1164">Virus endocytosis by host</keyword>
<keyword evidence="10 33" id="KW-1165">Clathrin-mediated endocytosis of virus by host</keyword>
<keyword evidence="23 33" id="KW-1039">Host endosome</keyword>
<dbReference type="InterPro" id="IPR000328">
    <property type="entry name" value="GP41-like"/>
</dbReference>
<evidence type="ECO:0000256" key="31">
    <source>
        <dbReference type="ARBA" id="ARBA00023296"/>
    </source>
</evidence>
<reference evidence="38" key="1">
    <citation type="submission" date="2015-04" db="EMBL/GenBank/DDBJ databases">
        <authorList>
            <person name="Syromyatnikov M.Y."/>
            <person name="Popov V.N."/>
        </authorList>
    </citation>
    <scope>NUCLEOTIDE SEQUENCE</scope>
    <source>
        <strain evidence="38">700010610 - 700010610_C2</strain>
    </source>
</reference>
<keyword evidence="15 33" id="KW-0053">Apoptosis</keyword>
<evidence type="ECO:0000256" key="14">
    <source>
        <dbReference type="ARBA" id="ARBA00022692"/>
    </source>
</evidence>
<feature type="topological domain" description="Cytoplasmic" evidence="33">
    <location>
        <begin position="712"/>
        <end position="862"/>
    </location>
</feature>
<evidence type="ECO:0000256" key="7">
    <source>
        <dbReference type="ARBA" id="ARBA00022506"/>
    </source>
</evidence>
<evidence type="ECO:0000256" key="27">
    <source>
        <dbReference type="ARBA" id="ARBA00023157"/>
    </source>
</evidence>
<comment type="caution">
    <text evidence="33 34">Lacks conserved residue(s) required for the propagation of feature annotation.</text>
</comment>
<keyword evidence="17 33" id="KW-1161">Viral attachment to host cell</keyword>
<dbReference type="Pfam" id="PF00516">
    <property type="entry name" value="GP120"/>
    <property type="match status" value="1"/>
</dbReference>
<keyword evidence="22 33" id="KW-1133">Transmembrane helix</keyword>
<evidence type="ECO:0000256" key="1">
    <source>
        <dbReference type="ARBA" id="ARBA00004402"/>
    </source>
</evidence>
<evidence type="ECO:0000256" key="34">
    <source>
        <dbReference type="RuleBase" id="RU363095"/>
    </source>
</evidence>
<evidence type="ECO:0000256" key="3">
    <source>
        <dbReference type="ARBA" id="ARBA00004505"/>
    </source>
</evidence>
<evidence type="ECO:0000259" key="37">
    <source>
        <dbReference type="Pfam" id="PF00517"/>
    </source>
</evidence>
<comment type="subunit">
    <text evidence="33">The mature envelope protein (Env) consists of a homotrimer of non-covalently associated gp120-gp41 heterodimers. The resulting complex protrudes from the virus surface as a spike. There seems to be as few as 10 spikes on the average virion. Surface protein gp120 interacts with host CD4, CCR5 and CXCR4. Gp120 also interacts with the C-type lectins CD209/DC-SIGN and CLEC4M/DC-SIGNR (collectively referred to as DC-SIGN(R)). Gp120 and gp41 interact with GalCer. Gp120 interacts with host ITGA4/ITGB7 complex; on CD4+ T-cells, this interaction results in rapid activation of integrin ITGAL/LFA-1, which facilitates efficient cell-to-cell spreading of HIV-1. Gp120 interacts with cell-associated heparan sulfate; this interaction increases virus infectivity on permissive cells and may be involved in infection of CD4- cells.</text>
</comment>
<evidence type="ECO:0000256" key="21">
    <source>
        <dbReference type="ARBA" id="ARBA00022890"/>
    </source>
</evidence>
<keyword evidence="9 33" id="KW-1032">Host cell membrane</keyword>
<evidence type="ECO:0000256" key="20">
    <source>
        <dbReference type="ARBA" id="ARBA00022879"/>
    </source>
</evidence>
<evidence type="ECO:0000256" key="35">
    <source>
        <dbReference type="SAM" id="MobiDB-lite"/>
    </source>
</evidence>
<dbReference type="SUPFAM" id="SSF58069">
    <property type="entry name" value="Virus ectodomain"/>
    <property type="match status" value="1"/>
</dbReference>
<keyword evidence="27 33" id="KW-1015">Disulfide bond</keyword>
<dbReference type="GO" id="GO:0019082">
    <property type="term" value="P:viral protein processing"/>
    <property type="evidence" value="ECO:0007669"/>
    <property type="project" value="UniProtKB-UniRule"/>
</dbReference>
<keyword evidence="20 33" id="KW-0261">Viral envelope protein</keyword>
<keyword evidence="24 33" id="KW-0175">Coiled coil</keyword>
<evidence type="ECO:0000256" key="4">
    <source>
        <dbReference type="ARBA" id="ARBA00004563"/>
    </source>
</evidence>
<feature type="transmembrane region" description="Helical" evidence="34">
    <location>
        <begin position="12"/>
        <end position="30"/>
    </location>
</feature>
<dbReference type="Gene3D" id="2.170.40.20">
    <property type="entry name" value="Human immunodeficiency virus 1, Gp160, envelope glycoprotein"/>
    <property type="match status" value="2"/>
</dbReference>
<comment type="function">
    <text evidence="33">Transmembrane protein gp41: Acts as a class I viral fusion protein. Under the current model, the protein has at least 3 conformational states: pre-fusion native state, pre-hairpin intermediate state, and post-fusion hairpin state. During fusion of viral and target intracellular membranes, the coiled coil regions (heptad repeats) assume a trimer-of-hairpins structure, positioning the fusion peptide in close proximity to the C-terminal region of the ectodomain. The formation of this structure appears to drive apposition and subsequent fusion of viral and target cell membranes. Complete fusion occurs in host cell endosomes and is dynamin-dependent, however some lipid transfer might occur at the plasma membrane. The virus undergoes clathrin-dependent internalization long before endosomal fusion, thus minimizing the surface exposure of conserved viral epitopes during fusion and reducing the efficacy of inhibitors targeting these epitopes. Membranes fusion leads to delivery of the nucleocapsid into the cytoplasm.</text>
</comment>
<sequence>MRVKGIRKNCQHLWKWGIMLLGILMIYSTAEKTWVTVYYGVPVWKEATTTLFCASDAKAYDTEVHNVWATHACVPTDPNPQEVKLENVTENFNMWKNNMVEQMQEDIISLWDQSLKPCVKLTPLCVVLNCTDVGNHTTTNNTNTNNSSGEPMEKGEIKNCSFNIDTWMGQRVQTKYAIFNRLDIVPIDKSNNNISYRLISCNTSVITQACPKVTFEPIPIHYCAPAGFAILKCNDKKFNGTGPCTNVSTVQCTHGIRPVVSTQLLLNGSLAEEEVVIRSENFTNNAKVIIVQLNESVVINCTRPNNNTRKGIHIGPGRVFYAAGEIIGDIRQAHCNISRADWNKTLFHISNKLKEQFSATTIVFNKSSGGDLEIVMHSFNCRGEFFYCNTTKLFNSTWTNRTTTNETTSSNETITIPCRIKQIINMWQEVGKAMYAPPIRGPIRCSSNITGLILLRDGGNSNNTNNNTNKTEIFRPGGGDMRDNWRSELYKYKVVQLEPLGIAPTRAKRRVVQREKRAIGIGALFLGFLGTAGSTMGAASITLTVQARQLLSGIVQQQNNLLRAIEAQQHLLQLTVWGIKQLQARVLAMERYLKDQQLLGIWGCSGKLICTTAVPWNASWSNKSLEYIWNNMTWMQWEKEIDNYTEIIYTLIQESQNQQDKNEQELLELDKWASLWNWFDITNWLWYIKIFIMIVGGLVGLRIVFSILTIVNRVRKGYSPISFQIHPPAPRGPDKPEGIEEEGGERDRDDSGRLVDGFLALIWVDLRSLFLFSYRRLKDLLLIVARTVELLGRRGWEILKYWWNLLQYWSQELKNSAVSLLNAIAIAVAEGTDRIIEIVQRVGRGVLHIPRRIRQGFERALL</sequence>
<organism evidence="38">
    <name type="scientific">Human immunodeficiency virus type 1</name>
    <name type="common">HIV-1</name>
    <dbReference type="NCBI Taxonomy" id="11676"/>
    <lineage>
        <taxon>Viruses</taxon>
        <taxon>Riboviria</taxon>
        <taxon>Pararnavirae</taxon>
        <taxon>Artverviricota</taxon>
        <taxon>Revtraviricetes</taxon>
        <taxon>Ortervirales</taxon>
        <taxon>Retroviridae</taxon>
        <taxon>Orthoretrovirinae</taxon>
        <taxon>Lentivirus</taxon>
        <taxon>Lentivirus humimdef1</taxon>
    </lineage>
</organism>
<feature type="region of interest" description="MPER; binding to GalCer" evidence="33">
    <location>
        <begin position="668"/>
        <end position="689"/>
    </location>
</feature>
<dbReference type="InterPro" id="IPR036377">
    <property type="entry name" value="Gp120_core_sf"/>
</dbReference>
<dbReference type="GO" id="GO:0055036">
    <property type="term" value="C:virion membrane"/>
    <property type="evidence" value="ECO:0007669"/>
    <property type="project" value="UniProtKB-SubCell"/>
</dbReference>
<comment type="domain">
    <text evidence="33">Some of the most genetically diverse regions of the viral genome are present in Env. They are called variable regions 1 through 5 (V1 through V5). Coreceptor usage of gp120 is determined mainly by the primary structure of the third variable region (V3) in the outer domain of gp120. The sequence of V3 determines which coreceptor, CCR5 and/or CXCR4 (corresponding to R5/macrophage, X4/T cell and R5X4/T cell and macrophage tropism), is used to trigger the fusion potential of the Env complex, and hence which cells the virus can infect. Binding to CCR5 involves a region adjacent in addition to V3.</text>
</comment>
<dbReference type="GO" id="GO:0019062">
    <property type="term" value="P:virion attachment to host cell"/>
    <property type="evidence" value="ECO:0007669"/>
    <property type="project" value="UniProtKB-UniRule"/>
</dbReference>